<dbReference type="Gene3D" id="3.30.420.10">
    <property type="entry name" value="Ribonuclease H-like superfamily/Ribonuclease H"/>
    <property type="match status" value="1"/>
</dbReference>
<keyword evidence="3" id="KW-1185">Reference proteome</keyword>
<keyword evidence="2" id="KW-0269">Exonuclease</keyword>
<dbReference type="Gene3D" id="1.10.150.80">
    <property type="entry name" value="HRDC domain"/>
    <property type="match status" value="1"/>
</dbReference>
<dbReference type="OrthoDB" id="144122at2"/>
<keyword evidence="2" id="KW-0540">Nuclease</keyword>
<name>A0A5C1QJ97_9SPIO</name>
<dbReference type="GO" id="GO:0008408">
    <property type="term" value="F:3'-5' exonuclease activity"/>
    <property type="evidence" value="ECO:0007669"/>
    <property type="project" value="InterPro"/>
</dbReference>
<dbReference type="InterPro" id="IPR036397">
    <property type="entry name" value="RNaseH_sf"/>
</dbReference>
<reference evidence="2 3" key="1">
    <citation type="submission" date="2019-02" db="EMBL/GenBank/DDBJ databases">
        <title>Complete Genome Sequence and Methylome Analysis of free living Spirochaetas.</title>
        <authorList>
            <person name="Fomenkov A."/>
            <person name="Dubinina G."/>
            <person name="Leshcheva N."/>
            <person name="Mikheeva N."/>
            <person name="Grabovich M."/>
            <person name="Vincze T."/>
            <person name="Roberts R.J."/>
        </authorList>
    </citation>
    <scope>NUCLEOTIDE SEQUENCE [LARGE SCALE GENOMIC DNA]</scope>
    <source>
        <strain evidence="2 3">K2</strain>
    </source>
</reference>
<evidence type="ECO:0000313" key="3">
    <source>
        <dbReference type="Proteomes" id="UP000324209"/>
    </source>
</evidence>
<gene>
    <name evidence="2" type="ORF">EXM22_03365</name>
</gene>
<accession>A0A5C1QJ97</accession>
<dbReference type="KEGG" id="ock:EXM22_03365"/>
<dbReference type="EMBL" id="CP036150">
    <property type="protein sequence ID" value="QEN07070.1"/>
    <property type="molecule type" value="Genomic_DNA"/>
</dbReference>
<dbReference type="PANTHER" id="PTHR47649">
    <property type="entry name" value="RIBONUCLEASE D"/>
    <property type="match status" value="1"/>
</dbReference>
<keyword evidence="2" id="KW-0378">Hydrolase</keyword>
<dbReference type="AlphaFoldDB" id="A0A5C1QJ97"/>
<dbReference type="InterPro" id="IPR002121">
    <property type="entry name" value="HRDC_dom"/>
</dbReference>
<dbReference type="Pfam" id="PF00570">
    <property type="entry name" value="HRDC"/>
    <property type="match status" value="1"/>
</dbReference>
<dbReference type="InterPro" id="IPR012337">
    <property type="entry name" value="RNaseH-like_sf"/>
</dbReference>
<dbReference type="PANTHER" id="PTHR47649:SF1">
    <property type="entry name" value="RIBONUCLEASE D"/>
    <property type="match status" value="1"/>
</dbReference>
<dbReference type="GO" id="GO:0003676">
    <property type="term" value="F:nucleic acid binding"/>
    <property type="evidence" value="ECO:0007669"/>
    <property type="project" value="InterPro"/>
</dbReference>
<dbReference type="InterPro" id="IPR044876">
    <property type="entry name" value="HRDC_dom_sf"/>
</dbReference>
<dbReference type="InterPro" id="IPR010997">
    <property type="entry name" value="HRDC-like_sf"/>
</dbReference>
<dbReference type="SUPFAM" id="SSF53098">
    <property type="entry name" value="Ribonuclease H-like"/>
    <property type="match status" value="1"/>
</dbReference>
<dbReference type="RefSeq" id="WP_149485152.1">
    <property type="nucleotide sequence ID" value="NZ_CP036150.1"/>
</dbReference>
<feature type="domain" description="3'-5' exonuclease" evidence="1">
    <location>
        <begin position="4"/>
        <end position="175"/>
    </location>
</feature>
<dbReference type="SMART" id="SM00474">
    <property type="entry name" value="35EXOc"/>
    <property type="match status" value="1"/>
</dbReference>
<dbReference type="Pfam" id="PF01612">
    <property type="entry name" value="DNA_pol_A_exo1"/>
    <property type="match status" value="1"/>
</dbReference>
<dbReference type="GO" id="GO:0006139">
    <property type="term" value="P:nucleobase-containing compound metabolic process"/>
    <property type="evidence" value="ECO:0007669"/>
    <property type="project" value="InterPro"/>
</dbReference>
<dbReference type="SUPFAM" id="SSF47819">
    <property type="entry name" value="HRDC-like"/>
    <property type="match status" value="1"/>
</dbReference>
<proteinExistence type="predicted"/>
<evidence type="ECO:0000313" key="2">
    <source>
        <dbReference type="EMBL" id="QEN07070.1"/>
    </source>
</evidence>
<sequence length="287" mass="33640">MIHYHYLDTDNKLKEYISSLHERKIERIAVDLEGEFNLHCYGEHLCLVQIYDGQEYALIDPFKVRINLIRDLMEDLNLRKIMYDCSGDRTLMFRKYGIAINSIEDLLPAAELLDLEKRNLGFVLTHFLGIQPKAKKKFQQYNWMRRPIQREALEYALDDVKYLFDLKIALLKEVAAAGLLEEYEKKNQEAQSREISMKPLPGVFKKNRFKKMPSKSRDLFKQLFDLREGYAEQLDMPPNSVVSNENIFAISQSLMTPGQIRFSGRVPRDISAKLLEEIKTLVRAEKE</sequence>
<organism evidence="2 3">
    <name type="scientific">Oceanispirochaeta crateris</name>
    <dbReference type="NCBI Taxonomy" id="2518645"/>
    <lineage>
        <taxon>Bacteria</taxon>
        <taxon>Pseudomonadati</taxon>
        <taxon>Spirochaetota</taxon>
        <taxon>Spirochaetia</taxon>
        <taxon>Spirochaetales</taxon>
        <taxon>Spirochaetaceae</taxon>
        <taxon>Oceanispirochaeta</taxon>
    </lineage>
</organism>
<dbReference type="Proteomes" id="UP000324209">
    <property type="component" value="Chromosome"/>
</dbReference>
<dbReference type="GO" id="GO:0000166">
    <property type="term" value="F:nucleotide binding"/>
    <property type="evidence" value="ECO:0007669"/>
    <property type="project" value="InterPro"/>
</dbReference>
<protein>
    <submittedName>
        <fullName evidence="2">3'-5' exonuclease</fullName>
    </submittedName>
</protein>
<dbReference type="InterPro" id="IPR002562">
    <property type="entry name" value="3'-5'_exonuclease_dom"/>
</dbReference>
<evidence type="ECO:0000259" key="1">
    <source>
        <dbReference type="SMART" id="SM00474"/>
    </source>
</evidence>
<dbReference type="InterPro" id="IPR051086">
    <property type="entry name" value="RNase_D-like"/>
</dbReference>